<dbReference type="EC" id="1.17.7.4" evidence="5"/>
<comment type="pathway">
    <text evidence="5">Isoprenoid biosynthesis; dimethylallyl diphosphate biosynthesis; dimethylallyl diphosphate from (2E)-4-hydroxy-3-methylbutenyl diphosphate: step 1/1.</text>
</comment>
<evidence type="ECO:0000313" key="7">
    <source>
        <dbReference type="Proteomes" id="UP000312032"/>
    </source>
</evidence>
<organism evidence="6 7">
    <name type="scientific">Corynebacterium tapiri</name>
    <dbReference type="NCBI Taxonomy" id="1448266"/>
    <lineage>
        <taxon>Bacteria</taxon>
        <taxon>Bacillati</taxon>
        <taxon>Actinomycetota</taxon>
        <taxon>Actinomycetes</taxon>
        <taxon>Mycobacteriales</taxon>
        <taxon>Corynebacteriaceae</taxon>
        <taxon>Corynebacterium</taxon>
    </lineage>
</organism>
<feature type="binding site" evidence="5">
    <location>
        <position position="228"/>
    </location>
    <ligand>
        <name>(2E)-4-hydroxy-3-methylbut-2-enyl diphosphate</name>
        <dbReference type="ChEBI" id="CHEBI:128753"/>
    </ligand>
</feature>
<feature type="binding site" evidence="5">
    <location>
        <position position="46"/>
    </location>
    <ligand>
        <name>dimethylallyl diphosphate</name>
        <dbReference type="ChEBI" id="CHEBI:57623"/>
    </ligand>
</feature>
<feature type="binding site" evidence="5">
    <location>
        <position position="229"/>
    </location>
    <ligand>
        <name>(2E)-4-hydroxy-3-methylbut-2-enyl diphosphate</name>
        <dbReference type="ChEBI" id="CHEBI:128753"/>
    </ligand>
</feature>
<dbReference type="AlphaFoldDB" id="A0A5C4U6I9"/>
<dbReference type="UniPathway" id="UPA00059">
    <property type="reaction ID" value="UER00105"/>
</dbReference>
<feature type="binding site" evidence="5">
    <location>
        <position position="273"/>
    </location>
    <ligand>
        <name>dimethylallyl diphosphate</name>
        <dbReference type="ChEBI" id="CHEBI:57623"/>
    </ligand>
</feature>
<gene>
    <name evidence="5" type="primary">ispH</name>
    <name evidence="6" type="ORF">FHE74_00765</name>
</gene>
<keyword evidence="1 5" id="KW-0004">4Fe-4S</keyword>
<feature type="binding site" evidence="5">
    <location>
        <position position="101"/>
    </location>
    <ligand>
        <name>[4Fe-4S] cluster</name>
        <dbReference type="ChEBI" id="CHEBI:49883"/>
    </ligand>
</feature>
<protein>
    <recommendedName>
        <fullName evidence="5">4-hydroxy-3-methylbut-2-enyl diphosphate reductase</fullName>
        <shortName evidence="5">HMBPP reductase</shortName>
        <ecNumber evidence="5">1.17.7.4</ecNumber>
    </recommendedName>
</protein>
<keyword evidence="3 5" id="KW-0408">Iron</keyword>
<feature type="binding site" evidence="5">
    <location>
        <position position="200"/>
    </location>
    <ligand>
        <name>[4Fe-4S] cluster</name>
        <dbReference type="ChEBI" id="CHEBI:49883"/>
    </ligand>
</feature>
<feature type="binding site" evidence="5">
    <location>
        <position position="273"/>
    </location>
    <ligand>
        <name>isopentenyl diphosphate</name>
        <dbReference type="ChEBI" id="CHEBI:128769"/>
    </ligand>
</feature>
<dbReference type="OrthoDB" id="9804068at2"/>
<feature type="binding site" evidence="5">
    <location>
        <position position="129"/>
    </location>
    <ligand>
        <name>dimethylallyl diphosphate</name>
        <dbReference type="ChEBI" id="CHEBI:57623"/>
    </ligand>
</feature>
<dbReference type="Proteomes" id="UP000312032">
    <property type="component" value="Unassembled WGS sequence"/>
</dbReference>
<dbReference type="NCBIfam" id="NF002189">
    <property type="entry name" value="PRK01045.1-3"/>
    <property type="match status" value="1"/>
</dbReference>
<comment type="pathway">
    <text evidence="5">Isoprenoid biosynthesis; isopentenyl diphosphate biosynthesis via DXP pathway; isopentenyl diphosphate from 1-deoxy-D-xylulose 5-phosphate: step 6/6.</text>
</comment>
<dbReference type="GO" id="GO:0046872">
    <property type="term" value="F:metal ion binding"/>
    <property type="evidence" value="ECO:0007669"/>
    <property type="project" value="UniProtKB-KW"/>
</dbReference>
<comment type="catalytic activity">
    <reaction evidence="5">
        <text>dimethylallyl diphosphate + 2 oxidized [2Fe-2S]-[ferredoxin] + H2O = (2E)-4-hydroxy-3-methylbut-2-enyl diphosphate + 2 reduced [2Fe-2S]-[ferredoxin] + 2 H(+)</text>
        <dbReference type="Rhea" id="RHEA:24825"/>
        <dbReference type="Rhea" id="RHEA-COMP:10000"/>
        <dbReference type="Rhea" id="RHEA-COMP:10001"/>
        <dbReference type="ChEBI" id="CHEBI:15377"/>
        <dbReference type="ChEBI" id="CHEBI:15378"/>
        <dbReference type="ChEBI" id="CHEBI:33737"/>
        <dbReference type="ChEBI" id="CHEBI:33738"/>
        <dbReference type="ChEBI" id="CHEBI:57623"/>
        <dbReference type="ChEBI" id="CHEBI:128753"/>
        <dbReference type="EC" id="1.17.7.4"/>
    </reaction>
</comment>
<accession>A0A5C4U6I9</accession>
<name>A0A5C4U6I9_9CORY</name>
<keyword evidence="2 5" id="KW-0479">Metal-binding</keyword>
<dbReference type="PANTHER" id="PTHR30426">
    <property type="entry name" value="4-HYDROXY-3-METHYLBUT-2-ENYL DIPHOSPHATE REDUCTASE"/>
    <property type="match status" value="1"/>
</dbReference>
<dbReference type="Pfam" id="PF02401">
    <property type="entry name" value="LYTB"/>
    <property type="match status" value="1"/>
</dbReference>
<feature type="binding site" evidence="5">
    <location>
        <position position="273"/>
    </location>
    <ligand>
        <name>(2E)-4-hydroxy-3-methylbut-2-enyl diphosphate</name>
        <dbReference type="ChEBI" id="CHEBI:128753"/>
    </ligand>
</feature>
<dbReference type="UniPathway" id="UPA00056">
    <property type="reaction ID" value="UER00097"/>
</dbReference>
<sequence>MAEGEKKVLLAAPRGYCAGVDRAVETVERTLEKYGEPIYVRKEIVHNKYVVETLSKKGVIFVDEADEVPEGAHLVFSAHGVSPAVRDLADTRNLQTIDATCPLVTKVHREATRFDRDGYHILLVGHEGHEEVEGTSGEAPNVTYLVDGVESVDNLPESLQDEKLVWLSQTTLSVDETLEIVAKLKKRFPHLQDPPSDDICYATQNRQTAVKKIAADCELVIVVGSQNSSNSKRLVEVALDHGSQASYLVDYASQIDESWLDGVSTVGVTSGASVPEILVREVVDYLAERGFTDVEEVTTTTETINFALPRDLRPRRGDKA</sequence>
<feature type="binding site" evidence="5">
    <location>
        <position position="230"/>
    </location>
    <ligand>
        <name>isopentenyl diphosphate</name>
        <dbReference type="ChEBI" id="CHEBI:128769"/>
    </ligand>
</feature>
<comment type="similarity">
    <text evidence="5">Belongs to the IspH family.</text>
</comment>
<comment type="function">
    <text evidence="5">Catalyzes the conversion of 1-hydroxy-2-methyl-2-(E)-butenyl 4-diphosphate (HMBPP) into a mixture of isopentenyl diphosphate (IPP) and dimethylallyl diphosphate (DMAPP). Acts in the terminal step of the DOXP/MEP pathway for isoprenoid precursor biosynthesis.</text>
</comment>
<dbReference type="PANTHER" id="PTHR30426:SF0">
    <property type="entry name" value="4-HYDROXY-3-METHYLBUT-2-ENYL DIPHOSPHATE REDUCTASE"/>
    <property type="match status" value="1"/>
</dbReference>
<dbReference type="HAMAP" id="MF_00191">
    <property type="entry name" value="IspH"/>
    <property type="match status" value="1"/>
</dbReference>
<reference evidence="6 7" key="1">
    <citation type="submission" date="2019-06" db="EMBL/GenBank/DDBJ databases">
        <authorList>
            <person name="Li J."/>
        </authorList>
    </citation>
    <scope>NUCLEOTIDE SEQUENCE [LARGE SCALE GENOMIC DNA]</scope>
    <source>
        <strain evidence="6 7">LMG 28165</strain>
    </source>
</reference>
<feature type="binding site" evidence="5">
    <location>
        <position position="230"/>
    </location>
    <ligand>
        <name>dimethylallyl diphosphate</name>
        <dbReference type="ChEBI" id="CHEBI:57623"/>
    </ligand>
</feature>
<keyword evidence="5" id="KW-0414">Isoprene biosynthesis</keyword>
<keyword evidence="4 5" id="KW-0411">Iron-sulfur</keyword>
<dbReference type="RefSeq" id="WP_139464510.1">
    <property type="nucleotide sequence ID" value="NZ_VDHJ01000001.1"/>
</dbReference>
<feature type="binding site" evidence="5">
    <location>
        <position position="229"/>
    </location>
    <ligand>
        <name>dimethylallyl diphosphate</name>
        <dbReference type="ChEBI" id="CHEBI:57623"/>
    </ligand>
</feature>
<evidence type="ECO:0000256" key="4">
    <source>
        <dbReference type="ARBA" id="ARBA00023014"/>
    </source>
</evidence>
<feature type="binding site" evidence="5">
    <location>
        <position position="129"/>
    </location>
    <ligand>
        <name>isopentenyl diphosphate</name>
        <dbReference type="ChEBI" id="CHEBI:128769"/>
    </ligand>
</feature>
<feature type="binding site" evidence="5">
    <location>
        <position position="79"/>
    </location>
    <ligand>
        <name>isopentenyl diphosphate</name>
        <dbReference type="ChEBI" id="CHEBI:128769"/>
    </ligand>
</feature>
<keyword evidence="7" id="KW-1185">Reference proteome</keyword>
<feature type="binding site" evidence="5">
    <location>
        <position position="46"/>
    </location>
    <ligand>
        <name>(2E)-4-hydroxy-3-methylbut-2-enyl diphosphate</name>
        <dbReference type="ChEBI" id="CHEBI:128753"/>
    </ligand>
</feature>
<keyword evidence="5 6" id="KW-0560">Oxidoreductase</keyword>
<proteinExistence type="inferred from homology"/>
<dbReference type="Gene3D" id="3.40.50.11270">
    <property type="match status" value="1"/>
</dbReference>
<dbReference type="GO" id="GO:0051539">
    <property type="term" value="F:4 iron, 4 sulfur cluster binding"/>
    <property type="evidence" value="ECO:0007669"/>
    <property type="project" value="UniProtKB-UniRule"/>
</dbReference>
<dbReference type="EMBL" id="VDHJ01000001">
    <property type="protein sequence ID" value="TNM00512.1"/>
    <property type="molecule type" value="Genomic_DNA"/>
</dbReference>
<dbReference type="GO" id="GO:0051745">
    <property type="term" value="F:4-hydroxy-3-methylbut-2-enyl diphosphate reductase activity"/>
    <property type="evidence" value="ECO:0007669"/>
    <property type="project" value="UniProtKB-UniRule"/>
</dbReference>
<feature type="binding site" evidence="5">
    <location>
        <position position="170"/>
    </location>
    <ligand>
        <name>(2E)-4-hydroxy-3-methylbut-2-enyl diphosphate</name>
        <dbReference type="ChEBI" id="CHEBI:128753"/>
    </ligand>
</feature>
<evidence type="ECO:0000256" key="2">
    <source>
        <dbReference type="ARBA" id="ARBA00022723"/>
    </source>
</evidence>
<feature type="binding site" evidence="5">
    <location>
        <position position="129"/>
    </location>
    <ligand>
        <name>(2E)-4-hydroxy-3-methylbut-2-enyl diphosphate</name>
        <dbReference type="ChEBI" id="CHEBI:128753"/>
    </ligand>
</feature>
<feature type="binding site" evidence="5">
    <location>
        <position position="79"/>
    </location>
    <ligand>
        <name>(2E)-4-hydroxy-3-methylbut-2-enyl diphosphate</name>
        <dbReference type="ChEBI" id="CHEBI:128753"/>
    </ligand>
</feature>
<feature type="binding site" evidence="5">
    <location>
        <position position="17"/>
    </location>
    <ligand>
        <name>[4Fe-4S] cluster</name>
        <dbReference type="ChEBI" id="CHEBI:49883"/>
    </ligand>
</feature>
<dbReference type="NCBIfam" id="NF002190">
    <property type="entry name" value="PRK01045.1-4"/>
    <property type="match status" value="1"/>
</dbReference>
<dbReference type="CDD" id="cd13944">
    <property type="entry name" value="lytB_ispH"/>
    <property type="match status" value="1"/>
</dbReference>
<comment type="caution">
    <text evidence="6">The sequence shown here is derived from an EMBL/GenBank/DDBJ whole genome shotgun (WGS) entry which is preliminary data.</text>
</comment>
<comment type="catalytic activity">
    <reaction evidence="5">
        <text>isopentenyl diphosphate + 2 oxidized [2Fe-2S]-[ferredoxin] + H2O = (2E)-4-hydroxy-3-methylbut-2-enyl diphosphate + 2 reduced [2Fe-2S]-[ferredoxin] + 2 H(+)</text>
        <dbReference type="Rhea" id="RHEA:24488"/>
        <dbReference type="Rhea" id="RHEA-COMP:10000"/>
        <dbReference type="Rhea" id="RHEA-COMP:10001"/>
        <dbReference type="ChEBI" id="CHEBI:15377"/>
        <dbReference type="ChEBI" id="CHEBI:15378"/>
        <dbReference type="ChEBI" id="CHEBI:33737"/>
        <dbReference type="ChEBI" id="CHEBI:33738"/>
        <dbReference type="ChEBI" id="CHEBI:128753"/>
        <dbReference type="ChEBI" id="CHEBI:128769"/>
        <dbReference type="EC" id="1.17.7.4"/>
    </reaction>
</comment>
<dbReference type="GO" id="GO:0016114">
    <property type="term" value="P:terpenoid biosynthetic process"/>
    <property type="evidence" value="ECO:0007669"/>
    <property type="project" value="UniProtKB-UniRule"/>
</dbReference>
<feature type="binding site" evidence="5">
    <location>
        <position position="228"/>
    </location>
    <ligand>
        <name>dimethylallyl diphosphate</name>
        <dbReference type="ChEBI" id="CHEBI:57623"/>
    </ligand>
</feature>
<dbReference type="InterPro" id="IPR003451">
    <property type="entry name" value="LytB/IspH"/>
</dbReference>
<feature type="binding site" evidence="5">
    <location>
        <position position="230"/>
    </location>
    <ligand>
        <name>(2E)-4-hydroxy-3-methylbut-2-enyl diphosphate</name>
        <dbReference type="ChEBI" id="CHEBI:128753"/>
    </ligand>
</feature>
<evidence type="ECO:0000256" key="5">
    <source>
        <dbReference type="HAMAP-Rule" id="MF_00191"/>
    </source>
</evidence>
<feature type="active site" description="Proton donor" evidence="5">
    <location>
        <position position="131"/>
    </location>
</feature>
<evidence type="ECO:0000256" key="1">
    <source>
        <dbReference type="ARBA" id="ARBA00022485"/>
    </source>
</evidence>
<evidence type="ECO:0000256" key="3">
    <source>
        <dbReference type="ARBA" id="ARBA00023004"/>
    </source>
</evidence>
<feature type="binding site" evidence="5">
    <location>
        <position position="46"/>
    </location>
    <ligand>
        <name>isopentenyl diphosphate</name>
        <dbReference type="ChEBI" id="CHEBI:128769"/>
    </ligand>
</feature>
<dbReference type="GO" id="GO:0050992">
    <property type="term" value="P:dimethylallyl diphosphate biosynthetic process"/>
    <property type="evidence" value="ECO:0007669"/>
    <property type="project" value="UniProtKB-UniRule"/>
</dbReference>
<feature type="binding site" evidence="5">
    <location>
        <position position="228"/>
    </location>
    <ligand>
        <name>isopentenyl diphosphate</name>
        <dbReference type="ChEBI" id="CHEBI:128769"/>
    </ligand>
</feature>
<dbReference type="GO" id="GO:0019288">
    <property type="term" value="P:isopentenyl diphosphate biosynthetic process, methylerythritol 4-phosphate pathway"/>
    <property type="evidence" value="ECO:0007669"/>
    <property type="project" value="UniProtKB-UniRule"/>
</dbReference>
<dbReference type="NCBIfam" id="NF002188">
    <property type="entry name" value="PRK01045.1-2"/>
    <property type="match status" value="1"/>
</dbReference>
<feature type="binding site" evidence="5">
    <location>
        <position position="229"/>
    </location>
    <ligand>
        <name>isopentenyl diphosphate</name>
        <dbReference type="ChEBI" id="CHEBI:128769"/>
    </ligand>
</feature>
<dbReference type="Gene3D" id="3.40.1010.20">
    <property type="entry name" value="4-hydroxy-3-methylbut-2-enyl diphosphate reductase, catalytic domain"/>
    <property type="match status" value="2"/>
</dbReference>
<dbReference type="NCBIfam" id="TIGR00216">
    <property type="entry name" value="ispH_lytB"/>
    <property type="match status" value="1"/>
</dbReference>
<evidence type="ECO:0000313" key="6">
    <source>
        <dbReference type="EMBL" id="TNM00512.1"/>
    </source>
</evidence>
<comment type="cofactor">
    <cofactor evidence="5">
        <name>[4Fe-4S] cluster</name>
        <dbReference type="ChEBI" id="CHEBI:49883"/>
    </cofactor>
    <text evidence="5">Binds 1 [4Fe-4S] cluster per subunit.</text>
</comment>
<feature type="binding site" evidence="5">
    <location>
        <position position="79"/>
    </location>
    <ligand>
        <name>dimethylallyl diphosphate</name>
        <dbReference type="ChEBI" id="CHEBI:57623"/>
    </ligand>
</feature>